<name>A0A1Y1CN37_9BACT</name>
<dbReference type="SUPFAM" id="SSF81342">
    <property type="entry name" value="Transmembrane di-heme cytochromes"/>
    <property type="match status" value="1"/>
</dbReference>
<evidence type="ECO:0000259" key="2">
    <source>
        <dbReference type="PROSITE" id="PS51002"/>
    </source>
</evidence>
<keyword evidence="4" id="KW-1185">Reference proteome</keyword>
<dbReference type="GO" id="GO:0009055">
    <property type="term" value="F:electron transfer activity"/>
    <property type="evidence" value="ECO:0007669"/>
    <property type="project" value="InterPro"/>
</dbReference>
<dbReference type="PANTHER" id="PTHR19271">
    <property type="entry name" value="CYTOCHROME B"/>
    <property type="match status" value="1"/>
</dbReference>
<dbReference type="InterPro" id="IPR005797">
    <property type="entry name" value="Cyt_b/b6_N"/>
</dbReference>
<evidence type="ECO:0000313" key="4">
    <source>
        <dbReference type="Proteomes" id="UP000218267"/>
    </source>
</evidence>
<evidence type="ECO:0000256" key="1">
    <source>
        <dbReference type="SAM" id="Phobius"/>
    </source>
</evidence>
<proteinExistence type="predicted"/>
<dbReference type="Pfam" id="PF00033">
    <property type="entry name" value="Cytochrome_B"/>
    <property type="match status" value="1"/>
</dbReference>
<sequence length="428" mass="48710">MTNTNQEDKTPSSIEKFILHLHPAKIDSRAIKINRTFGLGGVCALLFIILCLTGLLLRFSYIPTVEHAYDSILGLKNNTVFGQFIRNLHHLSAKLMIVASFLHLVRVYYTQSIFLKRGENWIYGLLMMFLVLASSFTGYLLPWDQLAYWAVTVITQIIEYIPFIGHSLAYVVRGSETVDGNTLLNFYTLHTGIIPLLFIFLMCMHFWLVRKAGGIALPQQEEQQKVDVIPNLVSKEIMLACIVIAGLFLTAAFYDAPLLDQANPLKSPNPSKAPWYFLGAQELLLHLHPFFSAVIIPFATALFFFGLPYYKYNNLNIGVWFNSPLGKKITIQSSIIAFVFTFALIYLFEHFFHFDLWLSNWPGVISTGLIPFLFYAVPVAAYLLFWNKKHQANRTELIMACTSIILSSYICMLLISLLLRGEGMLMIF</sequence>
<feature type="transmembrane region" description="Helical" evidence="1">
    <location>
        <begin position="397"/>
        <end position="419"/>
    </location>
</feature>
<feature type="transmembrane region" description="Helical" evidence="1">
    <location>
        <begin position="147"/>
        <end position="172"/>
    </location>
</feature>
<dbReference type="GO" id="GO:0022904">
    <property type="term" value="P:respiratory electron transport chain"/>
    <property type="evidence" value="ECO:0007669"/>
    <property type="project" value="InterPro"/>
</dbReference>
<feature type="transmembrane region" description="Helical" evidence="1">
    <location>
        <begin position="37"/>
        <end position="57"/>
    </location>
</feature>
<evidence type="ECO:0000313" key="3">
    <source>
        <dbReference type="EMBL" id="BAX81382.1"/>
    </source>
</evidence>
<dbReference type="InterPro" id="IPR016174">
    <property type="entry name" value="Di-haem_cyt_TM"/>
</dbReference>
<dbReference type="AlphaFoldDB" id="A0A1Y1CN37"/>
<feature type="domain" description="Cytochrome b/b6 N-terminal region profile" evidence="2">
    <location>
        <begin position="1"/>
        <end position="218"/>
    </location>
</feature>
<feature type="transmembrane region" description="Helical" evidence="1">
    <location>
        <begin position="290"/>
        <end position="309"/>
    </location>
</feature>
<feature type="transmembrane region" description="Helical" evidence="1">
    <location>
        <begin position="121"/>
        <end position="141"/>
    </location>
</feature>
<keyword evidence="1" id="KW-0812">Transmembrane</keyword>
<keyword evidence="1" id="KW-1133">Transmembrane helix</keyword>
<protein>
    <recommendedName>
        <fullName evidence="2">Cytochrome b/b6 N-terminal region profile domain-containing protein</fullName>
    </recommendedName>
</protein>
<dbReference type="RefSeq" id="WP_096430735.1">
    <property type="nucleotide sequence ID" value="NZ_AP018042.1"/>
</dbReference>
<dbReference type="PROSITE" id="PS51002">
    <property type="entry name" value="CYTB_NTER"/>
    <property type="match status" value="1"/>
</dbReference>
<organism evidence="3 4">
    <name type="scientific">Labilibaculum antarcticum</name>
    <dbReference type="NCBI Taxonomy" id="1717717"/>
    <lineage>
        <taxon>Bacteria</taxon>
        <taxon>Pseudomonadati</taxon>
        <taxon>Bacteroidota</taxon>
        <taxon>Bacteroidia</taxon>
        <taxon>Marinilabiliales</taxon>
        <taxon>Marinifilaceae</taxon>
        <taxon>Labilibaculum</taxon>
    </lineage>
</organism>
<dbReference type="SUPFAM" id="SSF81648">
    <property type="entry name" value="a domain/subunit of cytochrome bc1 complex (Ubiquinol-cytochrome c reductase)"/>
    <property type="match status" value="1"/>
</dbReference>
<dbReference type="KEGG" id="mbas:ALGA_3082"/>
<reference evidence="3 4" key="1">
    <citation type="journal article" date="2018" name="Mar. Genomics">
        <title>Complete genome sequence of Marinifilaceae bacterium strain SPP2, isolated from the Antarctic marine sediment.</title>
        <authorList>
            <person name="Watanabe M."/>
            <person name="Kojima H."/>
            <person name="Fukui M."/>
        </authorList>
    </citation>
    <scope>NUCLEOTIDE SEQUENCE [LARGE SCALE GENOMIC DNA]</scope>
    <source>
        <strain evidence="3 4">SPP2</strain>
    </source>
</reference>
<gene>
    <name evidence="3" type="ORF">ALGA_3082</name>
</gene>
<dbReference type="Gene3D" id="1.20.810.10">
    <property type="entry name" value="Cytochrome Bc1 Complex, Chain C"/>
    <property type="match status" value="1"/>
</dbReference>
<dbReference type="GO" id="GO:0016491">
    <property type="term" value="F:oxidoreductase activity"/>
    <property type="evidence" value="ECO:0007669"/>
    <property type="project" value="InterPro"/>
</dbReference>
<feature type="transmembrane region" description="Helical" evidence="1">
    <location>
        <begin position="184"/>
        <end position="208"/>
    </location>
</feature>
<feature type="transmembrane region" description="Helical" evidence="1">
    <location>
        <begin position="237"/>
        <end position="256"/>
    </location>
</feature>
<accession>A0A1Y1CN37</accession>
<feature type="transmembrane region" description="Helical" evidence="1">
    <location>
        <begin position="329"/>
        <end position="348"/>
    </location>
</feature>
<dbReference type="EMBL" id="AP018042">
    <property type="protein sequence ID" value="BAX81382.1"/>
    <property type="molecule type" value="Genomic_DNA"/>
</dbReference>
<dbReference type="GO" id="GO:0016020">
    <property type="term" value="C:membrane"/>
    <property type="evidence" value="ECO:0007669"/>
    <property type="project" value="InterPro"/>
</dbReference>
<feature type="transmembrane region" description="Helical" evidence="1">
    <location>
        <begin position="360"/>
        <end position="385"/>
    </location>
</feature>
<reference evidence="4" key="2">
    <citation type="journal article" date="2020" name="Antonie Van Leeuwenhoek">
        <title>Labilibaculum antarcticum sp. nov., a novel facultative anaerobic, psychrotorelant bacterium isolated from marine sediment of Antarctica.</title>
        <authorList>
            <person name="Watanabe M."/>
            <person name="Kojima H."/>
            <person name="Fukui M."/>
        </authorList>
    </citation>
    <scope>NUCLEOTIDE SEQUENCE [LARGE SCALE GENOMIC DNA]</scope>
    <source>
        <strain evidence="4">SPP2</strain>
    </source>
</reference>
<dbReference type="Proteomes" id="UP000218267">
    <property type="component" value="Chromosome"/>
</dbReference>
<dbReference type="OrthoDB" id="627427at2"/>
<dbReference type="PANTHER" id="PTHR19271:SF16">
    <property type="entry name" value="CYTOCHROME B"/>
    <property type="match status" value="1"/>
</dbReference>
<dbReference type="InterPro" id="IPR027387">
    <property type="entry name" value="Cytb/b6-like_sf"/>
</dbReference>
<dbReference type="InterPro" id="IPR036150">
    <property type="entry name" value="Cyt_b/b6_C_sf"/>
</dbReference>
<keyword evidence="1" id="KW-0472">Membrane</keyword>